<reference evidence="1" key="1">
    <citation type="submission" date="2017-07" db="EMBL/GenBank/DDBJ databases">
        <authorList>
            <person name="Mikheyev A."/>
            <person name="Grau M."/>
        </authorList>
    </citation>
    <scope>NUCLEOTIDE SEQUENCE</scope>
    <source>
        <tissue evidence="1">Venom_gland</tissue>
    </source>
</reference>
<protein>
    <submittedName>
        <fullName evidence="1">Uncharacterized protein</fullName>
    </submittedName>
</protein>
<dbReference type="EMBL" id="IACJ01071973">
    <property type="protein sequence ID" value="LAA47116.1"/>
    <property type="molecule type" value="Transcribed_RNA"/>
</dbReference>
<reference evidence="1" key="2">
    <citation type="submission" date="2017-11" db="EMBL/GenBank/DDBJ databases">
        <title>Coralsnake Venomics: Analyses of Venom Gland Transcriptomes and Proteomes of Six Brazilian Taxa.</title>
        <authorList>
            <person name="Aird S.D."/>
            <person name="Jorge da Silva N."/>
            <person name="Qiu L."/>
            <person name="Villar-Briones A."/>
            <person name="Aparecida-Saddi V."/>
            <person name="Campos-Telles M.P."/>
            <person name="Grau M."/>
            <person name="Mikheyev A.S."/>
        </authorList>
    </citation>
    <scope>NUCLEOTIDE SEQUENCE</scope>
    <source>
        <tissue evidence="1">Venom_gland</tissue>
    </source>
</reference>
<organism evidence="1">
    <name type="scientific">Micrurus corallinus</name>
    <name type="common">Brazilian coral snake</name>
    <dbReference type="NCBI Taxonomy" id="54390"/>
    <lineage>
        <taxon>Eukaryota</taxon>
        <taxon>Metazoa</taxon>
        <taxon>Chordata</taxon>
        <taxon>Craniata</taxon>
        <taxon>Vertebrata</taxon>
        <taxon>Euteleostomi</taxon>
        <taxon>Lepidosauria</taxon>
        <taxon>Squamata</taxon>
        <taxon>Bifurcata</taxon>
        <taxon>Unidentata</taxon>
        <taxon>Episquamata</taxon>
        <taxon>Toxicofera</taxon>
        <taxon>Serpentes</taxon>
        <taxon>Colubroidea</taxon>
        <taxon>Elapidae</taxon>
        <taxon>Elapinae</taxon>
        <taxon>Micrurus</taxon>
    </lineage>
</organism>
<proteinExistence type="predicted"/>
<name>A0A2D4FIR9_MICCO</name>
<sequence length="115" mass="13351">MCCQCVTPTLLFPKFLTCSCKKKVLLFQFSENVTSSISKKYSHAFCLWRHYLVMSTYFMLIKSFPVPSSFLKEKWDLSERGYTHKLQSAVKAIHTVQSLLVIQELSPFGFKLAKR</sequence>
<evidence type="ECO:0000313" key="1">
    <source>
        <dbReference type="EMBL" id="LAA47116.1"/>
    </source>
</evidence>
<accession>A0A2D4FIR9</accession>
<dbReference type="AlphaFoldDB" id="A0A2D4FIR9"/>